<organism evidence="1 2">
    <name type="scientific">Candidatus Allofournierella pullistercoris</name>
    <dbReference type="NCBI Taxonomy" id="2838597"/>
    <lineage>
        <taxon>Bacteria</taxon>
        <taxon>Bacillati</taxon>
        <taxon>Bacillota</taxon>
        <taxon>Clostridia</taxon>
        <taxon>Eubacteriales</taxon>
        <taxon>Oscillospiraceae</taxon>
        <taxon>Allofournierella</taxon>
    </lineage>
</organism>
<protein>
    <submittedName>
        <fullName evidence="1">Uncharacterized protein</fullName>
    </submittedName>
</protein>
<reference evidence="1" key="1">
    <citation type="journal article" date="2021" name="PeerJ">
        <title>Extensive microbial diversity within the chicken gut microbiome revealed by metagenomics and culture.</title>
        <authorList>
            <person name="Gilroy R."/>
            <person name="Ravi A."/>
            <person name="Getino M."/>
            <person name="Pursley I."/>
            <person name="Horton D.L."/>
            <person name="Alikhan N.F."/>
            <person name="Baker D."/>
            <person name="Gharbi K."/>
            <person name="Hall N."/>
            <person name="Watson M."/>
            <person name="Adriaenssens E.M."/>
            <person name="Foster-Nyarko E."/>
            <person name="Jarju S."/>
            <person name="Secka A."/>
            <person name="Antonio M."/>
            <person name="Oren A."/>
            <person name="Chaudhuri R.R."/>
            <person name="La Ragione R."/>
            <person name="Hildebrand F."/>
            <person name="Pallen M.J."/>
        </authorList>
    </citation>
    <scope>NUCLEOTIDE SEQUENCE</scope>
    <source>
        <strain evidence="1">B5_2728</strain>
    </source>
</reference>
<accession>A0A948T3F2</accession>
<dbReference type="EMBL" id="JAHLFP010000062">
    <property type="protein sequence ID" value="MBU3806657.1"/>
    <property type="molecule type" value="Genomic_DNA"/>
</dbReference>
<reference evidence="1" key="2">
    <citation type="submission" date="2021-04" db="EMBL/GenBank/DDBJ databases">
        <authorList>
            <person name="Gilroy R."/>
        </authorList>
    </citation>
    <scope>NUCLEOTIDE SEQUENCE</scope>
    <source>
        <strain evidence="1">B5_2728</strain>
    </source>
</reference>
<gene>
    <name evidence="1" type="ORF">H9882_07190</name>
</gene>
<proteinExistence type="predicted"/>
<dbReference type="AlphaFoldDB" id="A0A948T3F2"/>
<name>A0A948T3F2_9FIRM</name>
<comment type="caution">
    <text evidence="1">The sequence shown here is derived from an EMBL/GenBank/DDBJ whole genome shotgun (WGS) entry which is preliminary data.</text>
</comment>
<evidence type="ECO:0000313" key="2">
    <source>
        <dbReference type="Proteomes" id="UP000713596"/>
    </source>
</evidence>
<evidence type="ECO:0000313" key="1">
    <source>
        <dbReference type="EMBL" id="MBU3806657.1"/>
    </source>
</evidence>
<sequence length="195" mass="21008">MAYSKLYQSAMKKISASSSFKERTLARMSGESTQKRQLWKPQYAAPLACCAALALCLVAWPGEPNAAAQPATAGAIAGRSAPVPAEQNNLAPAISITDAPLLVYADKASLALPSTAKANDYFLTPEQSEILWGMVEEALNRDYNNGTLSDLYDTDDYKAMAVLPENGYTAVYLAYPSATDDGSQPGFFVYRFVLN</sequence>
<dbReference type="Proteomes" id="UP000713596">
    <property type="component" value="Unassembled WGS sequence"/>
</dbReference>